<feature type="region of interest" description="Disordered" evidence="2">
    <location>
        <begin position="256"/>
        <end position="290"/>
    </location>
</feature>
<protein>
    <submittedName>
        <fullName evidence="4">SPFH domain-containing protein</fullName>
    </submittedName>
</protein>
<evidence type="ECO:0000256" key="2">
    <source>
        <dbReference type="SAM" id="MobiDB-lite"/>
    </source>
</evidence>
<organism evidence="4 5">
    <name type="scientific">Mesosutterella faecium</name>
    <dbReference type="NCBI Taxonomy" id="2925194"/>
    <lineage>
        <taxon>Bacteria</taxon>
        <taxon>Pseudomonadati</taxon>
        <taxon>Pseudomonadota</taxon>
        <taxon>Betaproteobacteria</taxon>
        <taxon>Burkholderiales</taxon>
        <taxon>Sutterellaceae</taxon>
        <taxon>Mesosutterella</taxon>
    </lineage>
</organism>
<dbReference type="PANTHER" id="PTHR42911:SF2">
    <property type="entry name" value="PROHIBITIN FAMILY PROTEIN"/>
    <property type="match status" value="1"/>
</dbReference>
<name>A0ABT7IPL7_9BURK</name>
<feature type="domain" description="Band 7" evidence="3">
    <location>
        <begin position="24"/>
        <end position="181"/>
    </location>
</feature>
<evidence type="ECO:0000256" key="1">
    <source>
        <dbReference type="ARBA" id="ARBA00004167"/>
    </source>
</evidence>
<dbReference type="Pfam" id="PF01145">
    <property type="entry name" value="Band_7"/>
    <property type="match status" value="1"/>
</dbReference>
<dbReference type="InterPro" id="IPR001107">
    <property type="entry name" value="Band_7"/>
</dbReference>
<dbReference type="PANTHER" id="PTHR42911">
    <property type="entry name" value="MODULATOR OF FTSH PROTEASE HFLC"/>
    <property type="match status" value="1"/>
</dbReference>
<accession>A0ABT7IPL7</accession>
<gene>
    <name evidence="4" type="ORF">MUN46_004750</name>
</gene>
<evidence type="ECO:0000313" key="5">
    <source>
        <dbReference type="Proteomes" id="UP001165481"/>
    </source>
</evidence>
<sequence>MKKAIVLLLAALVLGLLARLSFFTVEEGRSALVIGWQQQLRAVRASPGIHAKLPDPVERVVMVDMRGQQLSVSSDEPEGGAELPALGYDVVWRVSDPALWWKSFGGSDSETARGISKKVSESSRSVLSGLGDADLVRRGDGLIAARVLAEAQKSLLGQGVSLDSVRVSGIRMSQSGLEKAMAGTSKIWSGEISASGRLERESAQALRAQADAKAQQTLESALRQAGDLRAAADAAADRLYGRLDSRPGLSGFSARLAAARAETRRSGRPEPMQTAGAEAGRQGGRPDGSQ</sequence>
<evidence type="ECO:0000313" key="4">
    <source>
        <dbReference type="EMBL" id="MDL2059241.1"/>
    </source>
</evidence>
<proteinExistence type="predicted"/>
<dbReference type="InterPro" id="IPR036013">
    <property type="entry name" value="Band_7/SPFH_dom_sf"/>
</dbReference>
<dbReference type="EMBL" id="JAKZJU020000001">
    <property type="protein sequence ID" value="MDL2059241.1"/>
    <property type="molecule type" value="Genomic_DNA"/>
</dbReference>
<feature type="compositionally biased region" description="Gly residues" evidence="2">
    <location>
        <begin position="281"/>
        <end position="290"/>
    </location>
</feature>
<dbReference type="Proteomes" id="UP001165481">
    <property type="component" value="Unassembled WGS sequence"/>
</dbReference>
<dbReference type="RefSeq" id="WP_243376151.1">
    <property type="nucleotide sequence ID" value="NZ_JAKZJU020000001.1"/>
</dbReference>
<evidence type="ECO:0000259" key="3">
    <source>
        <dbReference type="Pfam" id="PF01145"/>
    </source>
</evidence>
<comment type="subcellular location">
    <subcellularLocation>
        <location evidence="1">Membrane</location>
        <topology evidence="1">Single-pass membrane protein</topology>
    </subcellularLocation>
</comment>
<keyword evidence="5" id="KW-1185">Reference proteome</keyword>
<dbReference type="Gene3D" id="3.30.479.30">
    <property type="entry name" value="Band 7 domain"/>
    <property type="match status" value="1"/>
</dbReference>
<comment type="caution">
    <text evidence="4">The sequence shown here is derived from an EMBL/GenBank/DDBJ whole genome shotgun (WGS) entry which is preliminary data.</text>
</comment>
<reference evidence="4" key="1">
    <citation type="submission" date="2023-03" db="EMBL/GenBank/DDBJ databases">
        <title>Mesosutterella sp. nov. isolated from porcine feces.</title>
        <authorList>
            <person name="Yu S."/>
        </authorList>
    </citation>
    <scope>NUCLEOTIDE SEQUENCE</scope>
    <source>
        <strain evidence="4">AGMB02718</strain>
    </source>
</reference>